<comment type="caution">
    <text evidence="2">The sequence shown here is derived from an EMBL/GenBank/DDBJ whole genome shotgun (WGS) entry which is preliminary data.</text>
</comment>
<dbReference type="CDD" id="cd05243">
    <property type="entry name" value="SDR_a5"/>
    <property type="match status" value="1"/>
</dbReference>
<dbReference type="EMBL" id="JAVHUL010000031">
    <property type="protein sequence ID" value="MDQ7918106.1"/>
    <property type="molecule type" value="Genomic_DNA"/>
</dbReference>
<accession>A0ABU1A343</accession>
<evidence type="ECO:0000259" key="1">
    <source>
        <dbReference type="Pfam" id="PF13460"/>
    </source>
</evidence>
<dbReference type="SUPFAM" id="SSF51735">
    <property type="entry name" value="NAD(P)-binding Rossmann-fold domains"/>
    <property type="match status" value="1"/>
</dbReference>
<dbReference type="PANTHER" id="PTHR15020:SF50">
    <property type="entry name" value="UPF0659 PROTEIN YMR090W"/>
    <property type="match status" value="1"/>
</dbReference>
<dbReference type="Pfam" id="PF13460">
    <property type="entry name" value="NAD_binding_10"/>
    <property type="match status" value="1"/>
</dbReference>
<dbReference type="InterPro" id="IPR036291">
    <property type="entry name" value="NAD(P)-bd_dom_sf"/>
</dbReference>
<dbReference type="PANTHER" id="PTHR15020">
    <property type="entry name" value="FLAVIN REDUCTASE-RELATED"/>
    <property type="match status" value="1"/>
</dbReference>
<dbReference type="RefSeq" id="WP_308865070.1">
    <property type="nucleotide sequence ID" value="NZ_JAVHUL010000031.1"/>
</dbReference>
<keyword evidence="3" id="KW-1185">Reference proteome</keyword>
<organism evidence="2 3">
    <name type="scientific">Mesonia profundi</name>
    <dbReference type="NCBI Taxonomy" id="3070998"/>
    <lineage>
        <taxon>Bacteria</taxon>
        <taxon>Pseudomonadati</taxon>
        <taxon>Bacteroidota</taxon>
        <taxon>Flavobacteriia</taxon>
        <taxon>Flavobacteriales</taxon>
        <taxon>Flavobacteriaceae</taxon>
        <taxon>Mesonia</taxon>
    </lineage>
</organism>
<name>A0ABU1A343_9FLAO</name>
<sequence>MEKVLIAGANGTTGREIVKNLQDHSSYEPIAMIRKEEQQATFDNMNVKSVMGDLEGDLAPAVKGIDRVIFAAGSGGKNVEGVDRDGAINLIDQAKAAGVRKFVMLSSMGADDPSQNEDLKSYLEAKKTADEHLRTSFLEHSIVRSGALTNNAKTNKIKAAEKLGEYGEIPRQDVAQVLIDCLEPNLLKNRTFEILSGDKATPIALKEIDQISFKE</sequence>
<protein>
    <submittedName>
        <fullName evidence="2">SDR family oxidoreductase</fullName>
    </submittedName>
</protein>
<dbReference type="Proteomes" id="UP001230915">
    <property type="component" value="Unassembled WGS sequence"/>
</dbReference>
<dbReference type="Gene3D" id="3.40.50.720">
    <property type="entry name" value="NAD(P)-binding Rossmann-like Domain"/>
    <property type="match status" value="1"/>
</dbReference>
<dbReference type="InterPro" id="IPR016040">
    <property type="entry name" value="NAD(P)-bd_dom"/>
</dbReference>
<gene>
    <name evidence="2" type="ORF">RBU60_11000</name>
</gene>
<reference evidence="2 3" key="1">
    <citation type="submission" date="2023-08" db="EMBL/GenBank/DDBJ databases">
        <title>Mesonia sp. MT50, isolated from deep-sea sediment of the Mariana Trench.</title>
        <authorList>
            <person name="Fu H."/>
        </authorList>
    </citation>
    <scope>NUCLEOTIDE SEQUENCE [LARGE SCALE GENOMIC DNA]</scope>
    <source>
        <strain evidence="2 3">MT50</strain>
    </source>
</reference>
<evidence type="ECO:0000313" key="3">
    <source>
        <dbReference type="Proteomes" id="UP001230915"/>
    </source>
</evidence>
<proteinExistence type="predicted"/>
<feature type="domain" description="NAD(P)-binding" evidence="1">
    <location>
        <begin position="8"/>
        <end position="183"/>
    </location>
</feature>
<evidence type="ECO:0000313" key="2">
    <source>
        <dbReference type="EMBL" id="MDQ7918106.1"/>
    </source>
</evidence>